<sequence length="112" mass="12821">MKFKIDLSNFVTGEIEIKNITLIMGMPRTGKTTILRLLYDVTYYAKNEVVPAELLSIINAFDTSSAEITLDNFTVTCTKEEEASCKSEDRVRRNEAVFSNSHEIRKEFAKLY</sequence>
<dbReference type="AlphaFoldDB" id="A0A8F5GWG1"/>
<reference evidence="1" key="1">
    <citation type="journal article" date="2021" name="Environ. Microbiol.">
        <title>New insights into the diversity and evolution of the archaeal mobilome from three complete genomes of Saccharolobus shibatae.</title>
        <authorList>
            <person name="Medvedeva S."/>
            <person name="Brandt D."/>
            <person name="Cvirkaite-Krupovic V."/>
            <person name="Liu Y."/>
            <person name="Severinov K."/>
            <person name="Ishino S."/>
            <person name="Ishino Y."/>
            <person name="Prangishvili D."/>
            <person name="Kalinowski J."/>
            <person name="Krupovic M."/>
        </authorList>
    </citation>
    <scope>NUCLEOTIDE SEQUENCE</scope>
    <source>
        <strain evidence="1">BEU9</strain>
    </source>
</reference>
<dbReference type="Proteomes" id="UP000693941">
    <property type="component" value="Chromosome"/>
</dbReference>
<proteinExistence type="predicted"/>
<dbReference type="RefSeq" id="WP_218260552.1">
    <property type="nucleotide sequence ID" value="NZ_CP077715.1"/>
</dbReference>
<gene>
    <name evidence="1" type="ORF">J5U21_01794</name>
</gene>
<organism evidence="1 2">
    <name type="scientific">Saccharolobus shibatae</name>
    <dbReference type="NCBI Taxonomy" id="2286"/>
    <lineage>
        <taxon>Archaea</taxon>
        <taxon>Thermoproteota</taxon>
        <taxon>Thermoprotei</taxon>
        <taxon>Sulfolobales</taxon>
        <taxon>Sulfolobaceae</taxon>
        <taxon>Saccharolobus</taxon>
    </lineage>
</organism>
<accession>A0A8F5GWG1</accession>
<dbReference type="EMBL" id="CP077715">
    <property type="protein sequence ID" value="QXJ32143.1"/>
    <property type="molecule type" value="Genomic_DNA"/>
</dbReference>
<evidence type="ECO:0000313" key="2">
    <source>
        <dbReference type="Proteomes" id="UP000693941"/>
    </source>
</evidence>
<dbReference type="GeneID" id="65560256"/>
<name>A0A8F5GWG1_9CREN</name>
<protein>
    <submittedName>
        <fullName evidence="1">Uncharacterized protein</fullName>
    </submittedName>
</protein>
<evidence type="ECO:0000313" key="1">
    <source>
        <dbReference type="EMBL" id="QXJ32143.1"/>
    </source>
</evidence>